<sequence>MDLLDDIFRFAKPSTHQNLFIRNHHKKTESIVSFCEVHQAGWTTALRKELRPGFVVLPKMEAHYHQSEFAMFRH</sequence>
<evidence type="ECO:0000313" key="2">
    <source>
        <dbReference type="Proteomes" id="UP000198406"/>
    </source>
</evidence>
<dbReference type="Proteomes" id="UP000198406">
    <property type="component" value="Unassembled WGS sequence"/>
</dbReference>
<name>A0A1Z5KT75_FISSO</name>
<gene>
    <name evidence="1" type="ORF">FisN_36Hu002</name>
</gene>
<keyword evidence="2" id="KW-1185">Reference proteome</keyword>
<comment type="caution">
    <text evidence="1">The sequence shown here is derived from an EMBL/GenBank/DDBJ whole genome shotgun (WGS) entry which is preliminary data.</text>
</comment>
<dbReference type="InParanoid" id="A0A1Z5KT75"/>
<dbReference type="AlphaFoldDB" id="A0A1Z5KT75"/>
<reference evidence="1 2" key="1">
    <citation type="journal article" date="2015" name="Plant Cell">
        <title>Oil accumulation by the oleaginous diatom Fistulifera solaris as revealed by the genome and transcriptome.</title>
        <authorList>
            <person name="Tanaka T."/>
            <person name="Maeda Y."/>
            <person name="Veluchamy A."/>
            <person name="Tanaka M."/>
            <person name="Abida H."/>
            <person name="Marechal E."/>
            <person name="Bowler C."/>
            <person name="Muto M."/>
            <person name="Sunaga Y."/>
            <person name="Tanaka M."/>
            <person name="Yoshino T."/>
            <person name="Taniguchi T."/>
            <person name="Fukuda Y."/>
            <person name="Nemoto M."/>
            <person name="Matsumoto M."/>
            <person name="Wong P.S."/>
            <person name="Aburatani S."/>
            <person name="Fujibuchi W."/>
        </authorList>
    </citation>
    <scope>NUCLEOTIDE SEQUENCE [LARGE SCALE GENOMIC DNA]</scope>
    <source>
        <strain evidence="1 2">JPCC DA0580</strain>
    </source>
</reference>
<evidence type="ECO:0000313" key="1">
    <source>
        <dbReference type="EMBL" id="GAX29509.1"/>
    </source>
</evidence>
<protein>
    <submittedName>
        <fullName evidence="1">Uncharacterized protein</fullName>
    </submittedName>
</protein>
<dbReference type="EMBL" id="BDSP01000291">
    <property type="protein sequence ID" value="GAX29509.1"/>
    <property type="molecule type" value="Genomic_DNA"/>
</dbReference>
<proteinExistence type="predicted"/>
<organism evidence="1 2">
    <name type="scientific">Fistulifera solaris</name>
    <name type="common">Oleaginous diatom</name>
    <dbReference type="NCBI Taxonomy" id="1519565"/>
    <lineage>
        <taxon>Eukaryota</taxon>
        <taxon>Sar</taxon>
        <taxon>Stramenopiles</taxon>
        <taxon>Ochrophyta</taxon>
        <taxon>Bacillariophyta</taxon>
        <taxon>Bacillariophyceae</taxon>
        <taxon>Bacillariophycidae</taxon>
        <taxon>Naviculales</taxon>
        <taxon>Naviculaceae</taxon>
        <taxon>Fistulifera</taxon>
    </lineage>
</organism>
<accession>A0A1Z5KT75</accession>